<proteinExistence type="inferred from homology"/>
<dbReference type="Gene3D" id="3.30.70.660">
    <property type="entry name" value="Pseudouridine synthase I, catalytic domain, C-terminal subdomain"/>
    <property type="match status" value="1"/>
</dbReference>
<comment type="catalytic activity">
    <reaction evidence="4">
        <text>a uridine in tRNA = a pseudouridine in tRNA</text>
        <dbReference type="Rhea" id="RHEA:54572"/>
        <dbReference type="Rhea" id="RHEA-COMP:13339"/>
        <dbReference type="Rhea" id="RHEA-COMP:13934"/>
        <dbReference type="ChEBI" id="CHEBI:65314"/>
        <dbReference type="ChEBI" id="CHEBI:65315"/>
    </reaction>
</comment>
<name>A0A2P6QKM2_ROSCH</name>
<keyword evidence="10" id="KW-1185">Reference proteome</keyword>
<dbReference type="EC" id="5.4.99.12" evidence="9"/>
<dbReference type="SUPFAM" id="SSF55120">
    <property type="entry name" value="Pseudouridine synthase"/>
    <property type="match status" value="2"/>
</dbReference>
<dbReference type="GO" id="GO:1990481">
    <property type="term" value="P:mRNA pseudouridine synthesis"/>
    <property type="evidence" value="ECO:0007669"/>
    <property type="project" value="TreeGrafter"/>
</dbReference>
<dbReference type="OrthoDB" id="10256309at2759"/>
<dbReference type="PANTHER" id="PTHR11142:SF9">
    <property type="entry name" value="TRNA PSEUDOURIDINE SYNTHASE-RELATED"/>
    <property type="match status" value="1"/>
</dbReference>
<dbReference type="GO" id="GO:0003723">
    <property type="term" value="F:RNA binding"/>
    <property type="evidence" value="ECO:0007669"/>
    <property type="project" value="InterPro"/>
</dbReference>
<evidence type="ECO:0000256" key="1">
    <source>
        <dbReference type="ARBA" id="ARBA00009375"/>
    </source>
</evidence>
<dbReference type="EMBL" id="PDCK01000043">
    <property type="protein sequence ID" value="PRQ34723.1"/>
    <property type="molecule type" value="Genomic_DNA"/>
</dbReference>
<evidence type="ECO:0000256" key="5">
    <source>
        <dbReference type="PIRSR" id="PIRSR641708-1"/>
    </source>
</evidence>
<feature type="compositionally biased region" description="Acidic residues" evidence="7">
    <location>
        <begin position="269"/>
        <end position="283"/>
    </location>
</feature>
<dbReference type="CDD" id="cd02568">
    <property type="entry name" value="PseudoU_synth_PUS1_PUS2"/>
    <property type="match status" value="1"/>
</dbReference>
<dbReference type="AlphaFoldDB" id="A0A2P6QKM2"/>
<feature type="binding site" evidence="6">
    <location>
        <position position="189"/>
    </location>
    <ligand>
        <name>substrate</name>
    </ligand>
</feature>
<dbReference type="GO" id="GO:0005634">
    <property type="term" value="C:nucleus"/>
    <property type="evidence" value="ECO:0007669"/>
    <property type="project" value="TreeGrafter"/>
</dbReference>
<gene>
    <name evidence="9" type="ORF">RchiOBHm_Chr5g0072261</name>
</gene>
<protein>
    <submittedName>
        <fullName evidence="9">Putative pseudouridylate synthase, tRNA pseudouridine(38-40) synthase</fullName>
        <ecNumber evidence="9">4.2.1.70</ecNumber>
        <ecNumber evidence="9">5.4.99.12</ecNumber>
    </submittedName>
</protein>
<dbReference type="InterPro" id="IPR001406">
    <property type="entry name" value="PsdUridine_synth_TruA"/>
</dbReference>
<accession>A0A2P6QKM2</accession>
<dbReference type="OMA" id="VIGIKSH"/>
<dbReference type="Gene3D" id="3.30.70.580">
    <property type="entry name" value="Pseudouridine synthase I, catalytic domain, N-terminal subdomain"/>
    <property type="match status" value="1"/>
</dbReference>
<evidence type="ECO:0000256" key="4">
    <source>
        <dbReference type="ARBA" id="ARBA00036943"/>
    </source>
</evidence>
<evidence type="ECO:0000256" key="3">
    <source>
        <dbReference type="ARBA" id="ARBA00023235"/>
    </source>
</evidence>
<dbReference type="GO" id="GO:0160147">
    <property type="term" value="F:tRNA pseudouridine(38-40) synthase activity"/>
    <property type="evidence" value="ECO:0007669"/>
    <property type="project" value="UniProtKB-EC"/>
</dbReference>
<keyword evidence="9" id="KW-0456">Lyase</keyword>
<evidence type="ECO:0000259" key="8">
    <source>
        <dbReference type="Pfam" id="PF01416"/>
    </source>
</evidence>
<dbReference type="FunFam" id="3.30.70.580:FF:000002">
    <property type="entry name" value="tRNA pseudouridine synthase"/>
    <property type="match status" value="1"/>
</dbReference>
<dbReference type="PANTHER" id="PTHR11142">
    <property type="entry name" value="PSEUDOURIDYLATE SYNTHASE"/>
    <property type="match status" value="1"/>
</dbReference>
<keyword evidence="2" id="KW-0819">tRNA processing</keyword>
<dbReference type="InterPro" id="IPR020095">
    <property type="entry name" value="PsdUridine_synth_TruA_C"/>
</dbReference>
<comment type="caution">
    <text evidence="9">The sequence shown here is derived from an EMBL/GenBank/DDBJ whole genome shotgun (WGS) entry which is preliminary data.</text>
</comment>
<evidence type="ECO:0000256" key="2">
    <source>
        <dbReference type="ARBA" id="ARBA00022694"/>
    </source>
</evidence>
<dbReference type="Gramene" id="PRQ34723">
    <property type="protein sequence ID" value="PRQ34723"/>
    <property type="gene ID" value="RchiOBHm_Chr5g0072261"/>
</dbReference>
<dbReference type="Proteomes" id="UP000238479">
    <property type="component" value="Chromosome 5"/>
</dbReference>
<dbReference type="GO" id="GO:0004730">
    <property type="term" value="F:pseudouridylate synthase activity"/>
    <property type="evidence" value="ECO:0007669"/>
    <property type="project" value="UniProtKB-EC"/>
</dbReference>
<keyword evidence="3 9" id="KW-0413">Isomerase</keyword>
<feature type="domain" description="Pseudouridine synthase I TruA alpha/beta" evidence="8">
    <location>
        <begin position="338"/>
        <end position="404"/>
    </location>
</feature>
<dbReference type="GO" id="GO:0031119">
    <property type="term" value="P:tRNA pseudouridine synthesis"/>
    <property type="evidence" value="ECO:0007669"/>
    <property type="project" value="InterPro"/>
</dbReference>
<dbReference type="InterPro" id="IPR041708">
    <property type="entry name" value="PUS1/PUS2-like"/>
</dbReference>
<dbReference type="Pfam" id="PF01416">
    <property type="entry name" value="PseudoU_synth_1"/>
    <property type="match status" value="1"/>
</dbReference>
<dbReference type="InterPro" id="IPR020103">
    <property type="entry name" value="PsdUridine_synth_cat_dom_sf"/>
</dbReference>
<evidence type="ECO:0000313" key="9">
    <source>
        <dbReference type="EMBL" id="PRQ34723.1"/>
    </source>
</evidence>
<evidence type="ECO:0000256" key="6">
    <source>
        <dbReference type="PIRSR" id="PIRSR641708-2"/>
    </source>
</evidence>
<sequence length="512" mass="58575">MALSSLRLPVSLWLPKHPNQSFHFSNPKIPSRLNLIYCCSPSAATAQQTLTRTEKWQPVRKKKVVLRVGYVGTDYRGLQMQRDDPSISTIEKELETAIFKAGGIRESNFGNLNKIAWARSSRTDKGVHSLATMISLKMEIPENAWDGDPYGIALVNHINCYLPHNIKIFSVLPAQRSFDPRKECNLRMYSYLLPADVIGIKSHFSTAEIDDHIADFNDILNAFEGEHPFHNYTVRSKYRKKLSGKKSPIYRNMSKTERSTVEASASELEGSDDEDEFEGENTTETEVLNQNSFLSSNGNENLLKACKKQEDVLKEKSTDSVIRAKWLYEPDESDRIGASHFRKIFRCSCGKLEKSLAHEYVELSIWGESFMLHQIRKMVGTAVAIKRKLLPRDILTLSLAKFSRVILPLAPSEVLILRGNRFSIRERPGNVTRPEMIAMVESEEIIKQVDEFFTSVMLPQVAKFLEPSGYPWQEWIENLDRNTGIPDIELDELRNAWKVWKERFESDASILK</sequence>
<evidence type="ECO:0000313" key="10">
    <source>
        <dbReference type="Proteomes" id="UP000238479"/>
    </source>
</evidence>
<evidence type="ECO:0000256" key="7">
    <source>
        <dbReference type="SAM" id="MobiDB-lite"/>
    </source>
</evidence>
<comment type="similarity">
    <text evidence="1">Belongs to the tRNA pseudouridine synthase TruA family.</text>
</comment>
<dbReference type="InterPro" id="IPR020094">
    <property type="entry name" value="TruA/RsuA/RluB/E/F_N"/>
</dbReference>
<reference evidence="9 10" key="1">
    <citation type="journal article" date="2018" name="Nat. Genet.">
        <title>The Rosa genome provides new insights in the design of modern roses.</title>
        <authorList>
            <person name="Bendahmane M."/>
        </authorList>
    </citation>
    <scope>NUCLEOTIDE SEQUENCE [LARGE SCALE GENOMIC DNA]</scope>
    <source>
        <strain evidence="10">cv. Old Blush</strain>
    </source>
</reference>
<feature type="region of interest" description="Disordered" evidence="7">
    <location>
        <begin position="249"/>
        <end position="283"/>
    </location>
</feature>
<dbReference type="EC" id="4.2.1.70" evidence="9"/>
<organism evidence="9 10">
    <name type="scientific">Rosa chinensis</name>
    <name type="common">China rose</name>
    <dbReference type="NCBI Taxonomy" id="74649"/>
    <lineage>
        <taxon>Eukaryota</taxon>
        <taxon>Viridiplantae</taxon>
        <taxon>Streptophyta</taxon>
        <taxon>Embryophyta</taxon>
        <taxon>Tracheophyta</taxon>
        <taxon>Spermatophyta</taxon>
        <taxon>Magnoliopsida</taxon>
        <taxon>eudicotyledons</taxon>
        <taxon>Gunneridae</taxon>
        <taxon>Pentapetalae</taxon>
        <taxon>rosids</taxon>
        <taxon>fabids</taxon>
        <taxon>Rosales</taxon>
        <taxon>Rosaceae</taxon>
        <taxon>Rosoideae</taxon>
        <taxon>Rosoideae incertae sedis</taxon>
        <taxon>Rosa</taxon>
    </lineage>
</organism>
<feature type="active site" description="Nucleophile" evidence="5">
    <location>
        <position position="124"/>
    </location>
</feature>
<dbReference type="InterPro" id="IPR020097">
    <property type="entry name" value="PsdUridine_synth_TruA_a/b_dom"/>
</dbReference>
<dbReference type="STRING" id="74649.A0A2P6QKM2"/>